<keyword evidence="1" id="KW-0175">Coiled coil</keyword>
<evidence type="ECO:0000313" key="3">
    <source>
        <dbReference type="EMBL" id="SHI75631.1"/>
    </source>
</evidence>
<evidence type="ECO:0000256" key="1">
    <source>
        <dbReference type="SAM" id="Coils"/>
    </source>
</evidence>
<dbReference type="InterPro" id="IPR013324">
    <property type="entry name" value="RNA_pol_sigma_r3/r4-like"/>
</dbReference>
<feature type="coiled-coil region" evidence="1">
    <location>
        <begin position="61"/>
        <end position="88"/>
    </location>
</feature>
<evidence type="ECO:0000259" key="2">
    <source>
        <dbReference type="Pfam" id="PF04545"/>
    </source>
</evidence>
<organism evidence="3 4">
    <name type="scientific">Geosporobacter subterraneus DSM 17957</name>
    <dbReference type="NCBI Taxonomy" id="1121919"/>
    <lineage>
        <taxon>Bacteria</taxon>
        <taxon>Bacillati</taxon>
        <taxon>Bacillota</taxon>
        <taxon>Clostridia</taxon>
        <taxon>Peptostreptococcales</taxon>
        <taxon>Thermotaleaceae</taxon>
        <taxon>Geosporobacter</taxon>
    </lineage>
</organism>
<dbReference type="Proteomes" id="UP000184536">
    <property type="component" value="Unassembled WGS sequence"/>
</dbReference>
<accession>A0A1M6DQZ6</accession>
<dbReference type="Gene3D" id="1.20.140.160">
    <property type="match status" value="1"/>
</dbReference>
<dbReference type="AlphaFoldDB" id="A0A1M6DQZ6"/>
<protein>
    <submittedName>
        <fullName evidence="3">Sigma-70, region 4</fullName>
    </submittedName>
</protein>
<dbReference type="STRING" id="1121919.SAMN02745975_00543"/>
<dbReference type="InterPro" id="IPR007630">
    <property type="entry name" value="RNA_pol_sigma70_r4"/>
</dbReference>
<dbReference type="SUPFAM" id="SSF88659">
    <property type="entry name" value="Sigma3 and sigma4 domains of RNA polymerase sigma factors"/>
    <property type="match status" value="1"/>
</dbReference>
<evidence type="ECO:0000313" key="4">
    <source>
        <dbReference type="Proteomes" id="UP000184536"/>
    </source>
</evidence>
<dbReference type="GO" id="GO:0003700">
    <property type="term" value="F:DNA-binding transcription factor activity"/>
    <property type="evidence" value="ECO:0007669"/>
    <property type="project" value="InterPro"/>
</dbReference>
<keyword evidence="4" id="KW-1185">Reference proteome</keyword>
<sequence length="142" mass="16633">MLNCIENYKDLCTDIEVQQCIVDDIEKELKQLEQLMLNGPKDITGIDYSREPGGQAIYISMDRILDRIQRIERRLKVEREILEQKKQIKVSIDEKIQQLSGLDAKVVRMRDIDKLTLREIADILGYSEIWIKKVSSRNKSIL</sequence>
<reference evidence="4" key="1">
    <citation type="submission" date="2016-11" db="EMBL/GenBank/DDBJ databases">
        <authorList>
            <person name="Varghese N."/>
            <person name="Submissions S."/>
        </authorList>
    </citation>
    <scope>NUCLEOTIDE SEQUENCE [LARGE SCALE GENOMIC DNA]</scope>
    <source>
        <strain evidence="4">DSM 17957</strain>
    </source>
</reference>
<proteinExistence type="predicted"/>
<dbReference type="GO" id="GO:0006352">
    <property type="term" value="P:DNA-templated transcription initiation"/>
    <property type="evidence" value="ECO:0007669"/>
    <property type="project" value="InterPro"/>
</dbReference>
<dbReference type="Pfam" id="PF04545">
    <property type="entry name" value="Sigma70_r4"/>
    <property type="match status" value="1"/>
</dbReference>
<feature type="domain" description="RNA polymerase sigma-70 region 4" evidence="2">
    <location>
        <begin position="96"/>
        <end position="134"/>
    </location>
</feature>
<gene>
    <name evidence="3" type="ORF">SAMN02745975_00543</name>
</gene>
<name>A0A1M6DQZ6_9FIRM</name>
<dbReference type="EMBL" id="FQZV01000006">
    <property type="protein sequence ID" value="SHI75631.1"/>
    <property type="molecule type" value="Genomic_DNA"/>
</dbReference>